<sequence>MLENLRAGLFKNIYKKKKKKYFLSNLAALITAALGIAADLKICTHLEQLRQKFEKTICFDEVNQNAHWVEPEVNEVGRARTEMTVNMMAAYPEISKITFTERREKEGRRKDLSGPTHLLPHILIEQCGGRGKKEASPHHRRARLVVKRWNRWDGWVYRWTDEWMVFKFPVNFGSTPSESGIISQKSPL</sequence>
<dbReference type="Proteomes" id="UP000278627">
    <property type="component" value="Unassembled WGS sequence"/>
</dbReference>
<dbReference type="AlphaFoldDB" id="A0A0N4T013"/>
<protein>
    <submittedName>
        <fullName evidence="3">Tudor-knot domain-containing protein</fullName>
    </submittedName>
</protein>
<evidence type="ECO:0000313" key="3">
    <source>
        <dbReference type="WBParaSite" id="BPAG_0000140901-mRNA-1"/>
    </source>
</evidence>
<proteinExistence type="predicted"/>
<organism evidence="3">
    <name type="scientific">Brugia pahangi</name>
    <name type="common">Filarial nematode worm</name>
    <dbReference type="NCBI Taxonomy" id="6280"/>
    <lineage>
        <taxon>Eukaryota</taxon>
        <taxon>Metazoa</taxon>
        <taxon>Ecdysozoa</taxon>
        <taxon>Nematoda</taxon>
        <taxon>Chromadorea</taxon>
        <taxon>Rhabditida</taxon>
        <taxon>Spirurina</taxon>
        <taxon>Spiruromorpha</taxon>
        <taxon>Filarioidea</taxon>
        <taxon>Onchocercidae</taxon>
        <taxon>Brugia</taxon>
    </lineage>
</organism>
<gene>
    <name evidence="1" type="ORF">BPAG_LOCUS1410</name>
</gene>
<evidence type="ECO:0000313" key="2">
    <source>
        <dbReference type="Proteomes" id="UP000278627"/>
    </source>
</evidence>
<accession>A0A0N4T013</accession>
<keyword evidence="2" id="KW-1185">Reference proteome</keyword>
<reference evidence="3" key="1">
    <citation type="submission" date="2017-02" db="UniProtKB">
        <authorList>
            <consortium name="WormBaseParasite"/>
        </authorList>
    </citation>
    <scope>IDENTIFICATION</scope>
</reference>
<evidence type="ECO:0000313" key="1">
    <source>
        <dbReference type="EMBL" id="VDN82596.1"/>
    </source>
</evidence>
<reference evidence="1 2" key="2">
    <citation type="submission" date="2018-11" db="EMBL/GenBank/DDBJ databases">
        <authorList>
            <consortium name="Pathogen Informatics"/>
        </authorList>
    </citation>
    <scope>NUCLEOTIDE SEQUENCE [LARGE SCALE GENOMIC DNA]</scope>
</reference>
<name>A0A0N4T013_BRUPA</name>
<dbReference type="WBParaSite" id="BPAG_0000140901-mRNA-1">
    <property type="protein sequence ID" value="BPAG_0000140901-mRNA-1"/>
    <property type="gene ID" value="BPAG_0000140901"/>
</dbReference>
<dbReference type="EMBL" id="UZAD01000107">
    <property type="protein sequence ID" value="VDN82596.1"/>
    <property type="molecule type" value="Genomic_DNA"/>
</dbReference>